<sequence>MEAADGIHPDVILLDLAMPGLDGFETARLLRLKAWQPHLLIALTGYSQDDDRGLAQEAGFDSFLVKPVDLTALTSLLTRGTT</sequence>
<dbReference type="InterPro" id="IPR050595">
    <property type="entry name" value="Bact_response_regulator"/>
</dbReference>
<dbReference type="Pfam" id="PF00072">
    <property type="entry name" value="Response_reg"/>
    <property type="match status" value="1"/>
</dbReference>
<accession>A0A1I2EWL8</accession>
<dbReference type="STRING" id="662367.SAMN05216167_12389"/>
<keyword evidence="1 2" id="KW-0597">Phosphoprotein</keyword>
<name>A0A1I2EWL8_9BACT</name>
<dbReference type="RefSeq" id="WP_093833505.1">
    <property type="nucleotide sequence ID" value="NZ_FOLQ01000023.1"/>
</dbReference>
<dbReference type="GO" id="GO:0000160">
    <property type="term" value="P:phosphorelay signal transduction system"/>
    <property type="evidence" value="ECO:0007669"/>
    <property type="project" value="InterPro"/>
</dbReference>
<dbReference type="Gene3D" id="3.40.50.2300">
    <property type="match status" value="1"/>
</dbReference>
<dbReference type="OrthoDB" id="9789181at2"/>
<feature type="modified residue" description="4-aspartylphosphate" evidence="2">
    <location>
        <position position="15"/>
    </location>
</feature>
<dbReference type="SUPFAM" id="SSF52172">
    <property type="entry name" value="CheY-like"/>
    <property type="match status" value="1"/>
</dbReference>
<dbReference type="EMBL" id="FOLQ01000023">
    <property type="protein sequence ID" value="SFE97502.1"/>
    <property type="molecule type" value="Genomic_DNA"/>
</dbReference>
<evidence type="ECO:0000313" key="5">
    <source>
        <dbReference type="Proteomes" id="UP000198598"/>
    </source>
</evidence>
<keyword evidence="5" id="KW-1185">Reference proteome</keyword>
<dbReference type="Proteomes" id="UP000198598">
    <property type="component" value="Unassembled WGS sequence"/>
</dbReference>
<protein>
    <submittedName>
        <fullName evidence="4">Response regulator receiver domain-containing protein</fullName>
    </submittedName>
</protein>
<proteinExistence type="predicted"/>
<dbReference type="InterPro" id="IPR011006">
    <property type="entry name" value="CheY-like_superfamily"/>
</dbReference>
<dbReference type="PANTHER" id="PTHR44591:SF3">
    <property type="entry name" value="RESPONSE REGULATORY DOMAIN-CONTAINING PROTEIN"/>
    <property type="match status" value="1"/>
</dbReference>
<dbReference type="AlphaFoldDB" id="A0A1I2EWL8"/>
<feature type="domain" description="Response regulatory" evidence="3">
    <location>
        <begin position="1"/>
        <end position="81"/>
    </location>
</feature>
<organism evidence="4 5">
    <name type="scientific">Spirosoma endophyticum</name>
    <dbReference type="NCBI Taxonomy" id="662367"/>
    <lineage>
        <taxon>Bacteria</taxon>
        <taxon>Pseudomonadati</taxon>
        <taxon>Bacteroidota</taxon>
        <taxon>Cytophagia</taxon>
        <taxon>Cytophagales</taxon>
        <taxon>Cytophagaceae</taxon>
        <taxon>Spirosoma</taxon>
    </lineage>
</organism>
<evidence type="ECO:0000256" key="1">
    <source>
        <dbReference type="ARBA" id="ARBA00022553"/>
    </source>
</evidence>
<dbReference type="PROSITE" id="PS50110">
    <property type="entry name" value="RESPONSE_REGULATORY"/>
    <property type="match status" value="1"/>
</dbReference>
<dbReference type="PANTHER" id="PTHR44591">
    <property type="entry name" value="STRESS RESPONSE REGULATOR PROTEIN 1"/>
    <property type="match status" value="1"/>
</dbReference>
<gene>
    <name evidence="4" type="ORF">SAMN05216167_12389</name>
</gene>
<evidence type="ECO:0000256" key="2">
    <source>
        <dbReference type="PROSITE-ProRule" id="PRU00169"/>
    </source>
</evidence>
<dbReference type="InterPro" id="IPR001789">
    <property type="entry name" value="Sig_transdc_resp-reg_receiver"/>
</dbReference>
<evidence type="ECO:0000313" key="4">
    <source>
        <dbReference type="EMBL" id="SFE97502.1"/>
    </source>
</evidence>
<reference evidence="4 5" key="1">
    <citation type="submission" date="2016-10" db="EMBL/GenBank/DDBJ databases">
        <authorList>
            <person name="de Groot N.N."/>
        </authorList>
    </citation>
    <scope>NUCLEOTIDE SEQUENCE [LARGE SCALE GENOMIC DNA]</scope>
    <source>
        <strain evidence="4 5">DSM 26130</strain>
    </source>
</reference>
<evidence type="ECO:0000259" key="3">
    <source>
        <dbReference type="PROSITE" id="PS50110"/>
    </source>
</evidence>